<dbReference type="SMART" id="SM00248">
    <property type="entry name" value="ANK"/>
    <property type="match status" value="6"/>
</dbReference>
<dbReference type="PROSITE" id="PS50088">
    <property type="entry name" value="ANK_REPEAT"/>
    <property type="match status" value="5"/>
</dbReference>
<evidence type="ECO:0000256" key="4">
    <source>
        <dbReference type="ARBA" id="ARBA00022737"/>
    </source>
</evidence>
<protein>
    <submittedName>
        <fullName evidence="9">Uveal autoantigen with coiled-coil domains and ankyrin repeats</fullName>
    </submittedName>
</protein>
<sequence>MKSLKSRLKKHEAVIGGSALNPDWSKYDDRLMKAAERGDVEKVSSILAKKGVSPTKLDVEGRSAFHVVASKGNLDCLNTILVHGVDITATDAAGRNALHLAAKYGHALCLQKLLQYNCPTENVDLQGRTALHDAAMSDCSASIQLLCDHGAAVNSKDGDGRTPLVLATQMCRPTVCQLLIDRGADVNARDKQSRTALMLGCEYGCKDAVEVLLRNGADVGLTDGLGHDCAYYARIGDNIDILALIKAAVEDSSRGRDSIKRGQAEQKVSSVSQKWGRGYGAQEELQLFQKEPSTQDLELENQDLKDRMREVQEEQRMLLDRISGLQLQLTEKDELKKILTTKEKQQEESLRTIEALKAKLKYYEGDSAGSGGNFGNRKEDLLLKQGQAFAVESQSRSMLRPLELSLPSQSPSSEKETLKKELESLRSSFGAAKEEISKLQRELALKASECRALVSECERSKAESDSQVRQLEDALKDVQKRMFDSEGKVKQMQSHFLALKEHLASEVASGSSKVTEELKEQLREMKAKYEGASAEVGKLRNQIKQNELLVAEFQRDEGRLVEENKRLQKELVKLEVERDKRGRNVTELEGQLRETAAKLAQSVSAEQFENMKGLLSNEVNEKARRLAEVEGEREKLQAELVLLQRESESQRAQLAQHVKAEEHEQMRSGFELRKEELGKAISELSQKNETLQKELERLQADNKVLKQQVQMLKTEIKSQNVPLKIHEELKKANDLAVGDLTKKLFEITKKYNESKAEAEKLLAEKNNLNENISHLQAVYLSPEQHKKELEALKSNGIELEKQLAELQKKYDEEQAKVGKLVAENTGLRETLRDQYVLATTHEEVKTVLSSTLEKTNGELSDLKGKIGEIKQEFLRVNEENGALKNKVKLLQNQLKTEYISLKDHEAMVNTLNKSVQELQESNAAVRAEHQRGQDEILQLHAEIEAQKKELDTIQECIKSKYAPVASFEDREQSLEGTVQELRAQLQEQQQRCRGSEEEAQRCREESEQLRSGLLSIQNDLQHNYVLAEKCHQLERLCASSMEELGQQLRALLRKHTGHEGRQDGAVAHEVPAERLQALREALGRTVEELQQALSSKEERYREETLRVGELQQELAQLKESSVSLVEYTQLKEGLEGEMAAVKRGLEEKEAETRAKSEEVLRLQEELRRSQQALAELQSQEVVAVAEYSSMKAALEAQVSSMAGHLASMSHKYEQACEEALQARRSELSLKDEKELLQLRSCSIEQEIKDQKERCDKSLTTIIDLQKRIQESAKQVEAKDNKITELLNDVERLKQALSGLSQLTYTTGIPSKRHNQQVELLQSQVKTLQQQLADATRQHQEVVAVYRTHLLSAVQGHMDEDVQAALLQIIRMRQGLVC</sequence>
<proteinExistence type="predicted"/>
<keyword evidence="8" id="KW-0539">Nucleus</keyword>
<organism evidence="9 10">
    <name type="scientific">Geospiza parvula</name>
    <name type="common">Small tree-finch</name>
    <name type="synonym">Camarhynchus parvulus</name>
    <dbReference type="NCBI Taxonomy" id="87175"/>
    <lineage>
        <taxon>Eukaryota</taxon>
        <taxon>Metazoa</taxon>
        <taxon>Chordata</taxon>
        <taxon>Craniata</taxon>
        <taxon>Vertebrata</taxon>
        <taxon>Euteleostomi</taxon>
        <taxon>Archelosauria</taxon>
        <taxon>Archosauria</taxon>
        <taxon>Dinosauria</taxon>
        <taxon>Saurischia</taxon>
        <taxon>Theropoda</taxon>
        <taxon>Coelurosauria</taxon>
        <taxon>Aves</taxon>
        <taxon>Neognathae</taxon>
        <taxon>Neoaves</taxon>
        <taxon>Telluraves</taxon>
        <taxon>Australaves</taxon>
        <taxon>Passeriformes</taxon>
        <taxon>Thraupidae</taxon>
        <taxon>Camarhynchus</taxon>
    </lineage>
</organism>
<dbReference type="PANTHER" id="PTHR24129">
    <property type="entry name" value="ANKYCORBIN"/>
    <property type="match status" value="1"/>
</dbReference>
<dbReference type="GO" id="GO:0005829">
    <property type="term" value="C:cytosol"/>
    <property type="evidence" value="ECO:0007669"/>
    <property type="project" value="UniProtKB-ARBA"/>
</dbReference>
<dbReference type="GeneID" id="115907472"/>
<keyword evidence="4" id="KW-0677">Repeat</keyword>
<dbReference type="InterPro" id="IPR042420">
    <property type="entry name" value="RAI14/UACA"/>
</dbReference>
<dbReference type="Pfam" id="PF12796">
    <property type="entry name" value="Ank_2"/>
    <property type="match status" value="1"/>
</dbReference>
<evidence type="ECO:0000256" key="5">
    <source>
        <dbReference type="ARBA" id="ARBA00023043"/>
    </source>
</evidence>
<dbReference type="RefSeq" id="XP_030811268.1">
    <property type="nucleotide sequence ID" value="XM_030955408.1"/>
</dbReference>
<dbReference type="PROSITE" id="PS50297">
    <property type="entry name" value="ANK_REP_REGION"/>
    <property type="match status" value="4"/>
</dbReference>
<accession>A0A8C3N0M2</accession>
<dbReference type="Pfam" id="PF00023">
    <property type="entry name" value="Ank"/>
    <property type="match status" value="2"/>
</dbReference>
<evidence type="ECO:0000313" key="10">
    <source>
        <dbReference type="Proteomes" id="UP000694382"/>
    </source>
</evidence>
<gene>
    <name evidence="9" type="primary">UACA</name>
</gene>
<dbReference type="GO" id="GO:0003779">
    <property type="term" value="F:actin binding"/>
    <property type="evidence" value="ECO:0007669"/>
    <property type="project" value="InterPro"/>
</dbReference>
<dbReference type="FunFam" id="1.25.40.20:FF:000083">
    <property type="entry name" value="Uveal autoantigen with coiled-coil domains and ankyrin repeats"/>
    <property type="match status" value="1"/>
</dbReference>
<evidence type="ECO:0000256" key="3">
    <source>
        <dbReference type="ARBA" id="ARBA00022490"/>
    </source>
</evidence>
<evidence type="ECO:0000256" key="8">
    <source>
        <dbReference type="ARBA" id="ARBA00023242"/>
    </source>
</evidence>
<dbReference type="Proteomes" id="UP000694382">
    <property type="component" value="Chromosome 10"/>
</dbReference>
<dbReference type="CTD" id="55075"/>
<dbReference type="SUPFAM" id="SSF48403">
    <property type="entry name" value="Ankyrin repeat"/>
    <property type="match status" value="1"/>
</dbReference>
<dbReference type="InterPro" id="IPR002110">
    <property type="entry name" value="Ankyrin_rpt"/>
</dbReference>
<dbReference type="GO" id="GO:0005634">
    <property type="term" value="C:nucleus"/>
    <property type="evidence" value="ECO:0007669"/>
    <property type="project" value="UniProtKB-SubCell"/>
</dbReference>
<dbReference type="Pfam" id="PF13637">
    <property type="entry name" value="Ank_4"/>
    <property type="match status" value="1"/>
</dbReference>
<evidence type="ECO:0000256" key="6">
    <source>
        <dbReference type="ARBA" id="ARBA00023054"/>
    </source>
</evidence>
<keyword evidence="7" id="KW-0206">Cytoskeleton</keyword>
<dbReference type="Ensembl" id="ENSCPVT00000014421.2">
    <property type="protein sequence ID" value="ENSCPVP00000013800.1"/>
    <property type="gene ID" value="ENSCPVG00000010092.2"/>
</dbReference>
<evidence type="ECO:0000256" key="7">
    <source>
        <dbReference type="ARBA" id="ARBA00023212"/>
    </source>
</evidence>
<dbReference type="PRINTS" id="PR01415">
    <property type="entry name" value="ANKYRIN"/>
</dbReference>
<dbReference type="GO" id="GO:0005856">
    <property type="term" value="C:cytoskeleton"/>
    <property type="evidence" value="ECO:0007669"/>
    <property type="project" value="UniProtKB-SubCell"/>
</dbReference>
<reference evidence="9" key="1">
    <citation type="submission" date="2020-02" db="EMBL/GenBank/DDBJ databases">
        <authorList>
            <person name="Enbody D E."/>
            <person name="Pettersson E M."/>
        </authorList>
    </citation>
    <scope>NUCLEOTIDE SEQUENCE [LARGE SCALE GENOMIC DNA]</scope>
</reference>
<comment type="subcellular location">
    <subcellularLocation>
        <location evidence="2">Cytoplasm</location>
        <location evidence="2">Cytoskeleton</location>
    </subcellularLocation>
    <subcellularLocation>
        <location evidence="1">Nucleus</location>
    </subcellularLocation>
</comment>
<name>A0A8C3N0M2_GEOPR</name>
<evidence type="ECO:0000256" key="1">
    <source>
        <dbReference type="ARBA" id="ARBA00004123"/>
    </source>
</evidence>
<keyword evidence="10" id="KW-1185">Reference proteome</keyword>
<dbReference type="PANTHER" id="PTHR24129:SF1">
    <property type="entry name" value="UVEAL AUTOANTIGEN WITH COILED-COIL DOMAINS AND ANKYRIN REPEATS"/>
    <property type="match status" value="1"/>
</dbReference>
<evidence type="ECO:0000256" key="2">
    <source>
        <dbReference type="ARBA" id="ARBA00004245"/>
    </source>
</evidence>
<dbReference type="Gene3D" id="1.25.40.20">
    <property type="entry name" value="Ankyrin repeat-containing domain"/>
    <property type="match status" value="2"/>
</dbReference>
<keyword evidence="3" id="KW-0963">Cytoplasm</keyword>
<keyword evidence="5" id="KW-0040">ANK repeat</keyword>
<reference evidence="9" key="2">
    <citation type="submission" date="2025-08" db="UniProtKB">
        <authorList>
            <consortium name="Ensembl"/>
        </authorList>
    </citation>
    <scope>IDENTIFICATION</scope>
</reference>
<dbReference type="Gene3D" id="1.10.287.1490">
    <property type="match status" value="2"/>
</dbReference>
<dbReference type="InterPro" id="IPR036770">
    <property type="entry name" value="Ankyrin_rpt-contain_sf"/>
</dbReference>
<evidence type="ECO:0000313" key="9">
    <source>
        <dbReference type="Ensembl" id="ENSCPVP00000013800.1"/>
    </source>
</evidence>
<reference evidence="9" key="3">
    <citation type="submission" date="2025-09" db="UniProtKB">
        <authorList>
            <consortium name="Ensembl"/>
        </authorList>
    </citation>
    <scope>IDENTIFICATION</scope>
</reference>
<keyword evidence="6" id="KW-0175">Coiled coil</keyword>